<evidence type="ECO:0000259" key="1">
    <source>
        <dbReference type="Pfam" id="PF00582"/>
    </source>
</evidence>
<organism evidence="2 3">
    <name type="scientific">Rhododendron williamsianum</name>
    <dbReference type="NCBI Taxonomy" id="262921"/>
    <lineage>
        <taxon>Eukaryota</taxon>
        <taxon>Viridiplantae</taxon>
        <taxon>Streptophyta</taxon>
        <taxon>Embryophyta</taxon>
        <taxon>Tracheophyta</taxon>
        <taxon>Spermatophyta</taxon>
        <taxon>Magnoliopsida</taxon>
        <taxon>eudicotyledons</taxon>
        <taxon>Gunneridae</taxon>
        <taxon>Pentapetalae</taxon>
        <taxon>asterids</taxon>
        <taxon>Ericales</taxon>
        <taxon>Ericaceae</taxon>
        <taxon>Ericoideae</taxon>
        <taxon>Rhodoreae</taxon>
        <taxon>Rhododendron</taxon>
    </lineage>
</organism>
<dbReference type="Pfam" id="PF00582">
    <property type="entry name" value="Usp"/>
    <property type="match status" value="1"/>
</dbReference>
<protein>
    <recommendedName>
        <fullName evidence="1">UspA domain-containing protein</fullName>
    </recommendedName>
</protein>
<proteinExistence type="predicted"/>
<comment type="caution">
    <text evidence="2">The sequence shown here is derived from an EMBL/GenBank/DDBJ whole genome shotgun (WGS) entry which is preliminary data.</text>
</comment>
<dbReference type="SUPFAM" id="SSF52402">
    <property type="entry name" value="Adenine nucleotide alpha hydrolases-like"/>
    <property type="match status" value="1"/>
</dbReference>
<dbReference type="InterPro" id="IPR006016">
    <property type="entry name" value="UspA"/>
</dbReference>
<reference evidence="2 3" key="1">
    <citation type="journal article" date="2019" name="Genome Biol. Evol.">
        <title>The Rhododendron genome and chromosomal organization provide insight into shared whole-genome duplications across the heath family (Ericaceae).</title>
        <authorList>
            <person name="Soza V.L."/>
            <person name="Lindsley D."/>
            <person name="Waalkes A."/>
            <person name="Ramage E."/>
            <person name="Patwardhan R.P."/>
            <person name="Burton J.N."/>
            <person name="Adey A."/>
            <person name="Kumar A."/>
            <person name="Qiu R."/>
            <person name="Shendure J."/>
            <person name="Hall B."/>
        </authorList>
    </citation>
    <scope>NUCLEOTIDE SEQUENCE [LARGE SCALE GENOMIC DNA]</scope>
    <source>
        <strain evidence="2">RSF 1966-606</strain>
    </source>
</reference>
<feature type="domain" description="UspA" evidence="1">
    <location>
        <begin position="5"/>
        <end position="65"/>
    </location>
</feature>
<keyword evidence="3" id="KW-1185">Reference proteome</keyword>
<gene>
    <name evidence="2" type="ORF">C3L33_20364</name>
</gene>
<evidence type="ECO:0000313" key="3">
    <source>
        <dbReference type="Proteomes" id="UP000428333"/>
    </source>
</evidence>
<dbReference type="AlphaFoldDB" id="A0A6A4KPV0"/>
<accession>A0A6A4KPV0</accession>
<dbReference type="InterPro" id="IPR014729">
    <property type="entry name" value="Rossmann-like_a/b/a_fold"/>
</dbReference>
<dbReference type="OrthoDB" id="843225at2759"/>
<evidence type="ECO:0000313" key="2">
    <source>
        <dbReference type="EMBL" id="KAE9447735.1"/>
    </source>
</evidence>
<dbReference type="EMBL" id="QEFC01003487">
    <property type="protein sequence ID" value="KAE9447735.1"/>
    <property type="molecule type" value="Genomic_DNA"/>
</dbReference>
<sequence length="161" mass="18730">MEKDRKIGVAMDFSKSSKRALDWAISNLSDKGDTLYIIHIKPHSLGESRSSLWSASALIPLVEFREPEVMKKYEVETDMEVLDTLDTASRQKEKSCVKQRKTLSWTLWSWEAEVLAKSRGTRSFQVLETVWFRVIESHPCFILMIRSVHIAEIVKLCKEYY</sequence>
<dbReference type="PANTHER" id="PTHR46100">
    <property type="entry name" value="IMP2'P"/>
    <property type="match status" value="1"/>
</dbReference>
<name>A0A6A4KPV0_9ERIC</name>
<feature type="non-terminal residue" evidence="2">
    <location>
        <position position="1"/>
    </location>
</feature>
<dbReference type="Proteomes" id="UP000428333">
    <property type="component" value="Linkage Group LG12"/>
</dbReference>
<dbReference type="Gene3D" id="3.40.50.620">
    <property type="entry name" value="HUPs"/>
    <property type="match status" value="1"/>
</dbReference>
<dbReference type="PANTHER" id="PTHR46100:SF2">
    <property type="entry name" value="OS05G0453700 PROTEIN"/>
    <property type="match status" value="1"/>
</dbReference>